<comment type="caution">
    <text evidence="2">The sequence shown here is derived from an EMBL/GenBank/DDBJ whole genome shotgun (WGS) entry which is preliminary data.</text>
</comment>
<feature type="region of interest" description="Disordered" evidence="1">
    <location>
        <begin position="1"/>
        <end position="83"/>
    </location>
</feature>
<dbReference type="Proteomes" id="UP000192596">
    <property type="component" value="Unassembled WGS sequence"/>
</dbReference>
<evidence type="ECO:0000256" key="1">
    <source>
        <dbReference type="SAM" id="MobiDB-lite"/>
    </source>
</evidence>
<keyword evidence="3" id="KW-1185">Reference proteome</keyword>
<sequence length="224" mass="25356">MAQQVGGPQASPPQNYQQLPASTPQQYQSQPTPATTTAQTSTTTATAVPALPYMVQTLKAKPSAARSLKQKPQRKTKQPTLESAKPCQVGTADACIACERCVWWNREVAPFQAELQAFADQHPEGFDELIAQAQRDAAAPQPWVDEDGTVWTPVRYLGRLPAEEQTRQAREQVARQKEWEMQMGSRSTWTVEMELVWWWWMLQHIHEDLPQQQGTEEDPVVFEE</sequence>
<proteinExistence type="predicted"/>
<evidence type="ECO:0000313" key="3">
    <source>
        <dbReference type="Proteomes" id="UP000192596"/>
    </source>
</evidence>
<feature type="compositionally biased region" description="Basic residues" evidence="1">
    <location>
        <begin position="68"/>
        <end position="77"/>
    </location>
</feature>
<feature type="compositionally biased region" description="Low complexity" evidence="1">
    <location>
        <begin position="20"/>
        <end position="50"/>
    </location>
</feature>
<gene>
    <name evidence="2" type="ORF">B0A48_17288</name>
</gene>
<dbReference type="AlphaFoldDB" id="A0A1V8SBS6"/>
<name>A0A1V8SBS6_9PEZI</name>
<organism evidence="2 3">
    <name type="scientific">Cryoendolithus antarcticus</name>
    <dbReference type="NCBI Taxonomy" id="1507870"/>
    <lineage>
        <taxon>Eukaryota</taxon>
        <taxon>Fungi</taxon>
        <taxon>Dikarya</taxon>
        <taxon>Ascomycota</taxon>
        <taxon>Pezizomycotina</taxon>
        <taxon>Dothideomycetes</taxon>
        <taxon>Dothideomycetidae</taxon>
        <taxon>Cladosporiales</taxon>
        <taxon>Cladosporiaceae</taxon>
        <taxon>Cryoendolithus</taxon>
    </lineage>
</organism>
<reference evidence="3" key="1">
    <citation type="submission" date="2017-03" db="EMBL/GenBank/DDBJ databases">
        <title>Genomes of endolithic fungi from Antarctica.</title>
        <authorList>
            <person name="Coleine C."/>
            <person name="Masonjones S."/>
            <person name="Stajich J.E."/>
        </authorList>
    </citation>
    <scope>NUCLEOTIDE SEQUENCE [LARGE SCALE GENOMIC DNA]</scope>
    <source>
        <strain evidence="3">CCFEE 5527</strain>
    </source>
</reference>
<evidence type="ECO:0000313" key="2">
    <source>
        <dbReference type="EMBL" id="OQN96648.1"/>
    </source>
</evidence>
<dbReference type="InParanoid" id="A0A1V8SBS6"/>
<accession>A0A1V8SBS6</accession>
<protein>
    <submittedName>
        <fullName evidence="2">Uncharacterized protein</fullName>
    </submittedName>
</protein>
<dbReference type="EMBL" id="NAJO01000063">
    <property type="protein sequence ID" value="OQN96648.1"/>
    <property type="molecule type" value="Genomic_DNA"/>
</dbReference>